<dbReference type="PANTHER" id="PTHR32215">
    <property type="entry name" value="CILIA- AND FLAGELLA-ASSOCIATED PROTEIN 57"/>
    <property type="match status" value="1"/>
</dbReference>
<proteinExistence type="predicted"/>
<evidence type="ECO:0000313" key="1">
    <source>
        <dbReference type="EMBL" id="CRZ12559.1"/>
    </source>
</evidence>
<evidence type="ECO:0008006" key="2">
    <source>
        <dbReference type="Google" id="ProtNLM"/>
    </source>
</evidence>
<protein>
    <recommendedName>
        <fullName evidence="2">Anaphase-promoting complex subunit 4 WD40 domain-containing protein</fullName>
    </recommendedName>
</protein>
<sequence>SRRFSRLFRDSNKNRMIIEDGSETGIVVDDDRDGVVCIAGSCNGLEICICRRDSLAIYHILHDRLQLRRQDRRSHISSVAYSHSGHAIAVIAGSYIHVYRSVDLTLLSSSERHHSSPITIIWSPNDQLLASGCADG</sequence>
<dbReference type="SUPFAM" id="SSF50978">
    <property type="entry name" value="WD40 repeat-like"/>
    <property type="match status" value="1"/>
</dbReference>
<accession>A0A0H5RUY2</accession>
<dbReference type="InterPro" id="IPR052993">
    <property type="entry name" value="CFA-57"/>
</dbReference>
<dbReference type="EMBL" id="HACM01012117">
    <property type="protein sequence ID" value="CRZ12559.1"/>
    <property type="molecule type" value="Transcribed_RNA"/>
</dbReference>
<feature type="non-terminal residue" evidence="1">
    <location>
        <position position="136"/>
    </location>
</feature>
<dbReference type="InterPro" id="IPR036322">
    <property type="entry name" value="WD40_repeat_dom_sf"/>
</dbReference>
<dbReference type="Gene3D" id="2.130.10.10">
    <property type="entry name" value="YVTN repeat-like/Quinoprotein amine dehydrogenase"/>
    <property type="match status" value="1"/>
</dbReference>
<reference evidence="1" key="1">
    <citation type="submission" date="2015-04" db="EMBL/GenBank/DDBJ databases">
        <title>The genome sequence of the plant pathogenic Rhizarian Plasmodiophora brassicae reveals insights in its biotrophic life cycle and the origin of chitin synthesis.</title>
        <authorList>
            <person name="Schwelm A."/>
            <person name="Fogelqvist J."/>
            <person name="Knaust A."/>
            <person name="Julke S."/>
            <person name="Lilja T."/>
            <person name="Dhandapani V."/>
            <person name="Bonilla-Rosso G."/>
            <person name="Karlsson M."/>
            <person name="Shevchenko A."/>
            <person name="Choi S.R."/>
            <person name="Kim H.G."/>
            <person name="Park J.Y."/>
            <person name="Lim Y.P."/>
            <person name="Ludwig-Muller J."/>
            <person name="Dixelius C."/>
        </authorList>
    </citation>
    <scope>NUCLEOTIDE SEQUENCE</scope>
    <source>
        <tissue evidence="1">Potato root galls</tissue>
    </source>
</reference>
<dbReference type="InterPro" id="IPR015943">
    <property type="entry name" value="WD40/YVTN_repeat-like_dom_sf"/>
</dbReference>
<organism evidence="1">
    <name type="scientific">Spongospora subterranea</name>
    <dbReference type="NCBI Taxonomy" id="70186"/>
    <lineage>
        <taxon>Eukaryota</taxon>
        <taxon>Sar</taxon>
        <taxon>Rhizaria</taxon>
        <taxon>Endomyxa</taxon>
        <taxon>Phytomyxea</taxon>
        <taxon>Plasmodiophorida</taxon>
        <taxon>Plasmodiophoridae</taxon>
        <taxon>Spongospora</taxon>
    </lineage>
</organism>
<dbReference type="PANTHER" id="PTHR32215:SF0">
    <property type="entry name" value="CILIA- AND FLAGELLA-ASSOCIATED PROTEIN 57"/>
    <property type="match status" value="1"/>
</dbReference>
<name>A0A0H5RUY2_9EUKA</name>
<dbReference type="AlphaFoldDB" id="A0A0H5RUY2"/>
<feature type="non-terminal residue" evidence="1">
    <location>
        <position position="1"/>
    </location>
</feature>